<dbReference type="PANTHER" id="PTHR23501">
    <property type="entry name" value="MAJOR FACILITATOR SUPERFAMILY"/>
    <property type="match status" value="1"/>
</dbReference>
<evidence type="ECO:0000256" key="6">
    <source>
        <dbReference type="SAM" id="Phobius"/>
    </source>
</evidence>
<feature type="region of interest" description="Disordered" evidence="5">
    <location>
        <begin position="530"/>
        <end position="553"/>
    </location>
</feature>
<dbReference type="Gene3D" id="1.20.1250.20">
    <property type="entry name" value="MFS general substrate transporter like domains"/>
    <property type="match status" value="1"/>
</dbReference>
<evidence type="ECO:0000256" key="3">
    <source>
        <dbReference type="ARBA" id="ARBA00022989"/>
    </source>
</evidence>
<dbReference type="CDD" id="cd17502">
    <property type="entry name" value="MFS_Azr1_MDR_like"/>
    <property type="match status" value="1"/>
</dbReference>
<keyword evidence="9" id="KW-1185">Reference proteome</keyword>
<feature type="transmembrane region" description="Helical" evidence="6">
    <location>
        <begin position="334"/>
        <end position="354"/>
    </location>
</feature>
<dbReference type="SUPFAM" id="SSF103473">
    <property type="entry name" value="MFS general substrate transporter"/>
    <property type="match status" value="1"/>
</dbReference>
<proteinExistence type="predicted"/>
<feature type="domain" description="Major facilitator superfamily (MFS) profile" evidence="7">
    <location>
        <begin position="34"/>
        <end position="521"/>
    </location>
</feature>
<dbReference type="PROSITE" id="PS50850">
    <property type="entry name" value="MFS"/>
    <property type="match status" value="1"/>
</dbReference>
<feature type="transmembrane region" description="Helical" evidence="6">
    <location>
        <begin position="253"/>
        <end position="273"/>
    </location>
</feature>
<evidence type="ECO:0000313" key="8">
    <source>
        <dbReference type="EMBL" id="PIL36431.1"/>
    </source>
</evidence>
<feature type="transmembrane region" description="Helical" evidence="6">
    <location>
        <begin position="294"/>
        <end position="314"/>
    </location>
</feature>
<sequence length="553" mass="58903">MSDSTLTPQSSNSAKPMTECAPAKSGKGAAFWLAFGAMLVALFLHALDMCAISTALPTIIHDLHGGDKFIWVGSAYALASTAVLFPCSRFADVFGRKVVLLTSITSFAVGSALAGASQNMNMLIAARALQGAGGGAIFFMSNIITSDLVSLAERGTYQGYLVLTYCLASGVGPAVGGGLSASASWRWIFYMNLPVTGLAVFLVSVFLRVRAPEGSTREKLARMDWLGNALMVAGSTLTLVGLTWGGIHYPWSSAHVLVPLVLGIVLMAIFVVYECLIVAEPTMPLDILSNRTTLSANFATFVHGIASMAAIYYMPVFFQACKGALPVRSSIDTFPIAFVLSPFALISGILVKVVQKYRLVNLAGWVISVVGFGVLSLLRPDSGLGEQVGFQFLMAAGVGIVWTATVYPVLAPLPVSRNSAALGFFAFCRAFAQTWGITIAGVILQNQLKSKMPEAFFAQFPEGVQLDTLYAAIPTIASLPEPLRTEIQDAFADSFSVIWKVMVGFCGAGLLSVFLLKEIPMLQHTDETYGLKSKERPHSTVTDLEKGKDSHGA</sequence>
<evidence type="ECO:0000256" key="1">
    <source>
        <dbReference type="ARBA" id="ARBA00004141"/>
    </source>
</evidence>
<dbReference type="PANTHER" id="PTHR23501:SF102">
    <property type="entry name" value="DRUG TRANSPORTER, PUTATIVE (AFU_ORTHOLOGUE AFUA_3G08530)-RELATED"/>
    <property type="match status" value="1"/>
</dbReference>
<dbReference type="PRINTS" id="PR01036">
    <property type="entry name" value="TCRTETB"/>
</dbReference>
<dbReference type="OrthoDB" id="3437016at2759"/>
<evidence type="ECO:0000256" key="5">
    <source>
        <dbReference type="SAM" id="MobiDB-lite"/>
    </source>
</evidence>
<dbReference type="GO" id="GO:0022857">
    <property type="term" value="F:transmembrane transporter activity"/>
    <property type="evidence" value="ECO:0007669"/>
    <property type="project" value="InterPro"/>
</dbReference>
<dbReference type="InterPro" id="IPR020846">
    <property type="entry name" value="MFS_dom"/>
</dbReference>
<dbReference type="Pfam" id="PF07690">
    <property type="entry name" value="MFS_1"/>
    <property type="match status" value="1"/>
</dbReference>
<feature type="transmembrane region" description="Helical" evidence="6">
    <location>
        <begin position="68"/>
        <end position="86"/>
    </location>
</feature>
<feature type="transmembrane region" description="Helical" evidence="6">
    <location>
        <begin position="187"/>
        <end position="207"/>
    </location>
</feature>
<dbReference type="EMBL" id="AYKW01000001">
    <property type="protein sequence ID" value="PIL36431.1"/>
    <property type="molecule type" value="Genomic_DNA"/>
</dbReference>
<comment type="caution">
    <text evidence="8">The sequence shown here is derived from an EMBL/GenBank/DDBJ whole genome shotgun (WGS) entry which is preliminary data.</text>
</comment>
<feature type="transmembrane region" description="Helical" evidence="6">
    <location>
        <begin position="157"/>
        <end position="175"/>
    </location>
</feature>
<feature type="transmembrane region" description="Helical" evidence="6">
    <location>
        <begin position="228"/>
        <end position="247"/>
    </location>
</feature>
<dbReference type="InterPro" id="IPR011701">
    <property type="entry name" value="MFS"/>
</dbReference>
<evidence type="ECO:0000256" key="2">
    <source>
        <dbReference type="ARBA" id="ARBA00022692"/>
    </source>
</evidence>
<evidence type="ECO:0000259" key="7">
    <source>
        <dbReference type="PROSITE" id="PS50850"/>
    </source>
</evidence>
<name>A0A2G8SRM1_9APHY</name>
<feature type="transmembrane region" description="Helical" evidence="6">
    <location>
        <begin position="497"/>
        <end position="516"/>
    </location>
</feature>
<feature type="transmembrane region" description="Helical" evidence="6">
    <location>
        <begin position="359"/>
        <end position="378"/>
    </location>
</feature>
<protein>
    <submittedName>
        <fullName evidence="8">MFS general substrate transporter</fullName>
    </submittedName>
</protein>
<comment type="subcellular location">
    <subcellularLocation>
        <location evidence="1">Membrane</location>
        <topology evidence="1">Multi-pass membrane protein</topology>
    </subcellularLocation>
</comment>
<gene>
    <name evidence="8" type="ORF">GSI_00119</name>
</gene>
<keyword evidence="3 6" id="KW-1133">Transmembrane helix</keyword>
<dbReference type="InterPro" id="IPR036259">
    <property type="entry name" value="MFS_trans_sf"/>
</dbReference>
<accession>A0A2G8SRM1</accession>
<dbReference type="Proteomes" id="UP000230002">
    <property type="component" value="Unassembled WGS sequence"/>
</dbReference>
<dbReference type="STRING" id="1077348.A0A2G8SRM1"/>
<keyword evidence="2 6" id="KW-0812">Transmembrane</keyword>
<feature type="transmembrane region" description="Helical" evidence="6">
    <location>
        <begin position="122"/>
        <end position="145"/>
    </location>
</feature>
<organism evidence="8 9">
    <name type="scientific">Ganoderma sinense ZZ0214-1</name>
    <dbReference type="NCBI Taxonomy" id="1077348"/>
    <lineage>
        <taxon>Eukaryota</taxon>
        <taxon>Fungi</taxon>
        <taxon>Dikarya</taxon>
        <taxon>Basidiomycota</taxon>
        <taxon>Agaricomycotina</taxon>
        <taxon>Agaricomycetes</taxon>
        <taxon>Polyporales</taxon>
        <taxon>Polyporaceae</taxon>
        <taxon>Ganoderma</taxon>
    </lineage>
</organism>
<dbReference type="AlphaFoldDB" id="A0A2G8SRM1"/>
<feature type="transmembrane region" description="Helical" evidence="6">
    <location>
        <begin position="390"/>
        <end position="410"/>
    </location>
</feature>
<dbReference type="GO" id="GO:0005886">
    <property type="term" value="C:plasma membrane"/>
    <property type="evidence" value="ECO:0007669"/>
    <property type="project" value="TreeGrafter"/>
</dbReference>
<feature type="transmembrane region" description="Helical" evidence="6">
    <location>
        <begin position="31"/>
        <end position="56"/>
    </location>
</feature>
<keyword evidence="4 6" id="KW-0472">Membrane</keyword>
<evidence type="ECO:0000256" key="4">
    <source>
        <dbReference type="ARBA" id="ARBA00023136"/>
    </source>
</evidence>
<feature type="transmembrane region" description="Helical" evidence="6">
    <location>
        <begin position="422"/>
        <end position="444"/>
    </location>
</feature>
<reference evidence="8 9" key="1">
    <citation type="journal article" date="2015" name="Sci. Rep.">
        <title>Chromosome-level genome map provides insights into diverse defense mechanisms in the medicinal fungus Ganoderma sinense.</title>
        <authorList>
            <person name="Zhu Y."/>
            <person name="Xu J."/>
            <person name="Sun C."/>
            <person name="Zhou S."/>
            <person name="Xu H."/>
            <person name="Nelson D.R."/>
            <person name="Qian J."/>
            <person name="Song J."/>
            <person name="Luo H."/>
            <person name="Xiang L."/>
            <person name="Li Y."/>
            <person name="Xu Z."/>
            <person name="Ji A."/>
            <person name="Wang L."/>
            <person name="Lu S."/>
            <person name="Hayward A."/>
            <person name="Sun W."/>
            <person name="Li X."/>
            <person name="Schwartz D.C."/>
            <person name="Wang Y."/>
            <person name="Chen S."/>
        </authorList>
    </citation>
    <scope>NUCLEOTIDE SEQUENCE [LARGE SCALE GENOMIC DNA]</scope>
    <source>
        <strain evidence="8 9">ZZ0214-1</strain>
    </source>
</reference>
<feature type="transmembrane region" description="Helical" evidence="6">
    <location>
        <begin position="98"/>
        <end position="116"/>
    </location>
</feature>
<evidence type="ECO:0000313" key="9">
    <source>
        <dbReference type="Proteomes" id="UP000230002"/>
    </source>
</evidence>